<evidence type="ECO:0000313" key="3">
    <source>
        <dbReference type="EMBL" id="KAG2909266.1"/>
    </source>
</evidence>
<name>A0A8T1AWZ3_9STRA</name>
<dbReference type="VEuPathDB" id="FungiDB:PC110_g20917"/>
<dbReference type="Proteomes" id="UP000760860">
    <property type="component" value="Unassembled WGS sequence"/>
</dbReference>
<dbReference type="EMBL" id="RCMK01000875">
    <property type="protein sequence ID" value="KAG2909266.1"/>
    <property type="molecule type" value="Genomic_DNA"/>
</dbReference>
<dbReference type="EMBL" id="RCMI01001164">
    <property type="protein sequence ID" value="KAG2889426.1"/>
    <property type="molecule type" value="Genomic_DNA"/>
</dbReference>
<dbReference type="EMBL" id="RCMV01002234">
    <property type="protein sequence ID" value="KAG3203756.1"/>
    <property type="molecule type" value="Genomic_DNA"/>
</dbReference>
<sequence length="166" mass="18123">MHPLASRAPNNTAEDLHLTRVAKDAGTDAYLVVCPYVTTSLFKRAAHPLQVIRHRTHQGSSGSLNQPMEIAALCGGTIVLTTTTWLCRSWPWQLRTPSACSPTPRAVSPQEVLVVTDLMLTGDYDGARKAALAPSWSSRLSSGHPVAHHEDAPAHRHVAWLLCLRH</sequence>
<dbReference type="Proteomes" id="UP000736787">
    <property type="component" value="Unassembled WGS sequence"/>
</dbReference>
<dbReference type="AlphaFoldDB" id="A0A8T1AWZ3"/>
<evidence type="ECO:0000313" key="1">
    <source>
        <dbReference type="EMBL" id="KAG2816799.1"/>
    </source>
</evidence>
<organism evidence="2 6">
    <name type="scientific">Phytophthora cactorum</name>
    <dbReference type="NCBI Taxonomy" id="29920"/>
    <lineage>
        <taxon>Eukaryota</taxon>
        <taxon>Sar</taxon>
        <taxon>Stramenopiles</taxon>
        <taxon>Oomycota</taxon>
        <taxon>Peronosporomycetes</taxon>
        <taxon>Peronosporales</taxon>
        <taxon>Peronosporaceae</taxon>
        <taxon>Phytophthora</taxon>
    </lineage>
</organism>
<gene>
    <name evidence="1" type="ORF">PC113_g23047</name>
    <name evidence="2" type="ORF">PC115_g19754</name>
    <name evidence="3" type="ORF">PC117_g19721</name>
    <name evidence="4" type="ORF">PC118_g18194</name>
    <name evidence="5" type="ORF">PC129_g22752</name>
</gene>
<dbReference type="Proteomes" id="UP000735874">
    <property type="component" value="Unassembled WGS sequence"/>
</dbReference>
<evidence type="ECO:0000313" key="2">
    <source>
        <dbReference type="EMBL" id="KAG2889426.1"/>
    </source>
</evidence>
<dbReference type="EMBL" id="RCML01000883">
    <property type="protein sequence ID" value="KAG2968153.1"/>
    <property type="molecule type" value="Genomic_DNA"/>
</dbReference>
<comment type="caution">
    <text evidence="2">The sequence shown here is derived from an EMBL/GenBank/DDBJ whole genome shotgun (WGS) entry which is preliminary data.</text>
</comment>
<dbReference type="Proteomes" id="UP000697107">
    <property type="component" value="Unassembled WGS sequence"/>
</dbReference>
<evidence type="ECO:0000313" key="6">
    <source>
        <dbReference type="Proteomes" id="UP000774804"/>
    </source>
</evidence>
<accession>A0A8T1AWZ3</accession>
<reference evidence="2" key="1">
    <citation type="submission" date="2018-10" db="EMBL/GenBank/DDBJ databases">
        <title>Effector identification in a new, highly contiguous assembly of the strawberry crown rot pathogen Phytophthora cactorum.</title>
        <authorList>
            <person name="Armitage A.D."/>
            <person name="Nellist C.F."/>
            <person name="Bates H."/>
            <person name="Vickerstaff R.J."/>
            <person name="Harrison R.J."/>
        </authorList>
    </citation>
    <scope>NUCLEOTIDE SEQUENCE</scope>
    <source>
        <strain evidence="1">15-7</strain>
        <strain evidence="2">4032</strain>
        <strain evidence="3">4040</strain>
        <strain evidence="4">P415</strain>
        <strain evidence="5">P421</strain>
    </source>
</reference>
<evidence type="ECO:0000313" key="4">
    <source>
        <dbReference type="EMBL" id="KAG2968153.1"/>
    </source>
</evidence>
<dbReference type="EMBL" id="RCMG01001969">
    <property type="protein sequence ID" value="KAG2816799.1"/>
    <property type="molecule type" value="Genomic_DNA"/>
</dbReference>
<dbReference type="Proteomes" id="UP000774804">
    <property type="component" value="Unassembled WGS sequence"/>
</dbReference>
<evidence type="ECO:0000313" key="5">
    <source>
        <dbReference type="EMBL" id="KAG3203756.1"/>
    </source>
</evidence>
<protein>
    <submittedName>
        <fullName evidence="2">Uncharacterized protein</fullName>
    </submittedName>
</protein>
<proteinExistence type="predicted"/>